<dbReference type="Proteomes" id="UP000827892">
    <property type="component" value="Chromosome IV"/>
</dbReference>
<feature type="transmembrane region" description="Helical" evidence="1">
    <location>
        <begin position="381"/>
        <end position="402"/>
    </location>
</feature>
<feature type="transmembrane region" description="Helical" evidence="1">
    <location>
        <begin position="524"/>
        <end position="549"/>
    </location>
</feature>
<feature type="transmembrane region" description="Helical" evidence="1">
    <location>
        <begin position="338"/>
        <end position="361"/>
    </location>
</feature>
<protein>
    <submittedName>
        <fullName evidence="2">Uncharacterized protein</fullName>
    </submittedName>
</protein>
<feature type="transmembrane region" description="Helical" evidence="1">
    <location>
        <begin position="485"/>
        <end position="504"/>
    </location>
</feature>
<feature type="transmembrane region" description="Helical" evidence="1">
    <location>
        <begin position="69"/>
        <end position="88"/>
    </location>
</feature>
<organism evidence="2 3">
    <name type="scientific">Caenorhabditis briggsae</name>
    <dbReference type="NCBI Taxonomy" id="6238"/>
    <lineage>
        <taxon>Eukaryota</taxon>
        <taxon>Metazoa</taxon>
        <taxon>Ecdysozoa</taxon>
        <taxon>Nematoda</taxon>
        <taxon>Chromadorea</taxon>
        <taxon>Rhabditida</taxon>
        <taxon>Rhabditina</taxon>
        <taxon>Rhabditomorpha</taxon>
        <taxon>Rhabditoidea</taxon>
        <taxon>Rhabditidae</taxon>
        <taxon>Peloderinae</taxon>
        <taxon>Caenorhabditis</taxon>
    </lineage>
</organism>
<accession>A0AAE9ADL6</accession>
<proteinExistence type="predicted"/>
<feature type="transmembrane region" description="Helical" evidence="1">
    <location>
        <begin position="251"/>
        <end position="272"/>
    </location>
</feature>
<evidence type="ECO:0000313" key="3">
    <source>
        <dbReference type="Proteomes" id="UP000827892"/>
    </source>
</evidence>
<dbReference type="PANTHER" id="PTHR46045">
    <property type="entry name" value="SERPENTINE RECEPTOR, CLASS U-RELATED"/>
    <property type="match status" value="1"/>
</dbReference>
<dbReference type="Pfam" id="PF10322">
    <property type="entry name" value="7TM_GPCR_Sru"/>
    <property type="match status" value="2"/>
</dbReference>
<dbReference type="InterPro" id="IPR003839">
    <property type="entry name" value="7TM_GPCR_serpentine_rcpt_Sru"/>
</dbReference>
<feature type="transmembrane region" description="Helical" evidence="1">
    <location>
        <begin position="423"/>
        <end position="449"/>
    </location>
</feature>
<reference evidence="2 3" key="1">
    <citation type="submission" date="2022-05" db="EMBL/GenBank/DDBJ databases">
        <title>Chromosome-level reference genomes for two strains of Caenorhabditis briggsae: an improved platform for comparative genomics.</title>
        <authorList>
            <person name="Stevens L."/>
            <person name="Andersen E.C."/>
        </authorList>
    </citation>
    <scope>NUCLEOTIDE SEQUENCE [LARGE SCALE GENOMIC DNA]</scope>
    <source>
        <strain evidence="2">QX1410_ONT</strain>
        <tissue evidence="2">Whole-organism</tissue>
    </source>
</reference>
<keyword evidence="1" id="KW-0472">Membrane</keyword>
<feature type="transmembrane region" description="Helical" evidence="1">
    <location>
        <begin position="306"/>
        <end position="326"/>
    </location>
</feature>
<feature type="transmembrane region" description="Helical" evidence="1">
    <location>
        <begin position="455"/>
        <end position="473"/>
    </location>
</feature>
<keyword evidence="1" id="KW-0812">Transmembrane</keyword>
<feature type="transmembrane region" description="Helical" evidence="1">
    <location>
        <begin position="152"/>
        <end position="172"/>
    </location>
</feature>
<keyword evidence="1" id="KW-1133">Transmembrane helix</keyword>
<evidence type="ECO:0000313" key="2">
    <source>
        <dbReference type="EMBL" id="ULT94187.1"/>
    </source>
</evidence>
<sequence length="601" mass="69217">MSTTVIPGAIHYNISYINYQYEFNGFPTILAIIPWIYMLPTLFVILKIFSVYLQTDWDNLEPGKNQHVFLSISLSLIFSYLFFVFDYIEVRLPATGYFTSYCAGMEPNHWLKMVILFAFYSNYCAMAFPFLMPVIRLVILIYPKDYNKYNKIIMRIFVSLIFLYPISCTFFLLPAIGTCKQLEYPYQFGSIWIYYYGAAFGLRNSTFYLANTIIWLSLAIIANVTLFYKLEKAKERLITVQRSGISFRAQVSISKTTVAMIIFYMTNGVFIVDMTTPPDTIHFNQTYLNYQYEYNGFPTILAVVPWIYMLPTIFVIFKITAVLFTTDWDQLEAGKNQHVFLVITLVQISCFLFFLFNYLLVRLPATGLFTSWCAGIAPNSWLLVVSFLASYTNYLAMIYPLFMPVVRLIILIHPKAHGKINTIIMYIAVPFGIIYPILFTFFLIPAIGVCKQLEFPYPFGSIWIYYVGPAFGLRNTPFFLGNLSVWLGLSCIANVLLFIKIAHAREQLFTQQTSGVSYKAQVSITYTTIAMIVFYVTNGLTLLSYYLFYGTHSIMAYTMLARPFGNDAQACLVSWIFYKTHPVFKKTPVTNGAFERRVATA</sequence>
<feature type="transmembrane region" description="Helical" evidence="1">
    <location>
        <begin position="29"/>
        <end position="49"/>
    </location>
</feature>
<dbReference type="PANTHER" id="PTHR46045:SF6">
    <property type="entry name" value="SERPENTINE RECEPTOR, CLASS U"/>
    <property type="match status" value="1"/>
</dbReference>
<name>A0AAE9ADL6_CAEBR</name>
<evidence type="ECO:0000256" key="1">
    <source>
        <dbReference type="SAM" id="Phobius"/>
    </source>
</evidence>
<gene>
    <name evidence="2" type="ORF">L3Y34_003570</name>
</gene>
<dbReference type="AlphaFoldDB" id="A0AAE9ADL6"/>
<dbReference type="EMBL" id="CP090894">
    <property type="protein sequence ID" value="ULT94187.1"/>
    <property type="molecule type" value="Genomic_DNA"/>
</dbReference>
<feature type="transmembrane region" description="Helical" evidence="1">
    <location>
        <begin position="208"/>
        <end position="230"/>
    </location>
</feature>
<feature type="transmembrane region" description="Helical" evidence="1">
    <location>
        <begin position="109"/>
        <end position="132"/>
    </location>
</feature>